<dbReference type="Proteomes" id="UP001060771">
    <property type="component" value="Chromosome"/>
</dbReference>
<reference evidence="1" key="4">
    <citation type="journal article" date="2023" name="Microbiol. Resour. Announc.">
        <title>Complete Genome Sequence of Vulcanisaeta souniana Strain IC-059, a Hyperthermophilic Archaeon Isolated from Hot Spring Water in Japan.</title>
        <authorList>
            <person name="Kato S."/>
            <person name="Itoh T."/>
            <person name="Wu L."/>
            <person name="Ma J."/>
            <person name="Ohkuma M."/>
        </authorList>
    </citation>
    <scope>NUCLEOTIDE SEQUENCE</scope>
    <source>
        <strain evidence="1">JCM 11219</strain>
    </source>
</reference>
<evidence type="ECO:0000313" key="1">
    <source>
        <dbReference type="EMBL" id="BDR92623.1"/>
    </source>
</evidence>
<reference evidence="2" key="2">
    <citation type="submission" date="2020-09" db="EMBL/GenBank/DDBJ databases">
        <authorList>
            <person name="Sun Q."/>
            <person name="Ohkuma M."/>
        </authorList>
    </citation>
    <scope>NUCLEOTIDE SEQUENCE</scope>
    <source>
        <strain evidence="2">JCM 11219</strain>
    </source>
</reference>
<dbReference type="Proteomes" id="UP000657075">
    <property type="component" value="Unassembled WGS sequence"/>
</dbReference>
<dbReference type="RefSeq" id="WP_229709887.1">
    <property type="nucleotide sequence ID" value="NZ_AP026830.1"/>
</dbReference>
<dbReference type="AlphaFoldDB" id="A0A830EJB5"/>
<dbReference type="EMBL" id="AP026830">
    <property type="protein sequence ID" value="BDR92623.1"/>
    <property type="molecule type" value="Genomic_DNA"/>
</dbReference>
<evidence type="ECO:0000313" key="2">
    <source>
        <dbReference type="EMBL" id="GGI82449.1"/>
    </source>
</evidence>
<reference evidence="4" key="3">
    <citation type="submission" date="2022-09" db="EMBL/GenBank/DDBJ databases">
        <title>Complete genome sequence of Vulcanisaeta souniana.</title>
        <authorList>
            <person name="Kato S."/>
            <person name="Itoh T."/>
            <person name="Ohkuma M."/>
        </authorList>
    </citation>
    <scope>NUCLEOTIDE SEQUENCE [LARGE SCALE GENOMIC DNA]</scope>
    <source>
        <strain evidence="4">JCM 11219</strain>
    </source>
</reference>
<sequence length="65" mass="6851">MAFGGYVERDVGGAIIEVMGRRGAVTVIFGEEEDVNVLGVTALEALGLEIDVVSGTLKETEQLLL</sequence>
<keyword evidence="4" id="KW-1185">Reference proteome</keyword>
<evidence type="ECO:0000313" key="3">
    <source>
        <dbReference type="Proteomes" id="UP000657075"/>
    </source>
</evidence>
<name>A0A830EJB5_9CREN</name>
<organism evidence="2 3">
    <name type="scientific">Vulcanisaeta souniana JCM 11219</name>
    <dbReference type="NCBI Taxonomy" id="1293586"/>
    <lineage>
        <taxon>Archaea</taxon>
        <taxon>Thermoproteota</taxon>
        <taxon>Thermoprotei</taxon>
        <taxon>Thermoproteales</taxon>
        <taxon>Thermoproteaceae</taxon>
        <taxon>Vulcanisaeta</taxon>
    </lineage>
</organism>
<evidence type="ECO:0000313" key="4">
    <source>
        <dbReference type="Proteomes" id="UP001060771"/>
    </source>
</evidence>
<protein>
    <submittedName>
        <fullName evidence="2">Uncharacterized protein</fullName>
    </submittedName>
</protein>
<proteinExistence type="predicted"/>
<dbReference type="GeneID" id="76207263"/>
<dbReference type="EMBL" id="BMNM01000009">
    <property type="protein sequence ID" value="GGI82449.1"/>
    <property type="molecule type" value="Genomic_DNA"/>
</dbReference>
<gene>
    <name evidence="2" type="ORF">GCM10007112_18990</name>
    <name evidence="1" type="ORF">Vsou_17160</name>
</gene>
<accession>A0A830EJB5</accession>
<reference evidence="2" key="1">
    <citation type="journal article" date="2014" name="Int. J. Syst. Evol. Microbiol.">
        <title>Complete genome sequence of Corynebacterium casei LMG S-19264T (=DSM 44701T), isolated from a smear-ripened cheese.</title>
        <authorList>
            <consortium name="US DOE Joint Genome Institute (JGI-PGF)"/>
            <person name="Walter F."/>
            <person name="Albersmeier A."/>
            <person name="Kalinowski J."/>
            <person name="Ruckert C."/>
        </authorList>
    </citation>
    <scope>NUCLEOTIDE SEQUENCE</scope>
    <source>
        <strain evidence="2">JCM 11219</strain>
    </source>
</reference>